<comment type="catalytic activity">
    <reaction evidence="8 9">
        <text>N(2)-acetyl-L-ornithine + L-glutamate = N-acetyl-L-glutamate + L-ornithine</text>
        <dbReference type="Rhea" id="RHEA:15349"/>
        <dbReference type="ChEBI" id="CHEBI:29985"/>
        <dbReference type="ChEBI" id="CHEBI:44337"/>
        <dbReference type="ChEBI" id="CHEBI:46911"/>
        <dbReference type="ChEBI" id="CHEBI:57805"/>
        <dbReference type="EC" id="2.3.1.35"/>
    </reaction>
</comment>
<feature type="binding site" evidence="9">
    <location>
        <position position="189"/>
    </location>
    <ligand>
        <name>substrate</name>
    </ligand>
</feature>
<keyword evidence="5 9" id="KW-0808">Transferase</keyword>
<feature type="binding site" evidence="9">
    <location>
        <position position="400"/>
    </location>
    <ligand>
        <name>substrate</name>
    </ligand>
</feature>
<dbReference type="AlphaFoldDB" id="B0KFR7"/>
<feature type="site" description="Involved in the stabilization of negative charge on the oxyanion by the formation of the oxyanion hole" evidence="9">
    <location>
        <position position="116"/>
    </location>
</feature>
<dbReference type="PANTHER" id="PTHR23100:SF0">
    <property type="entry name" value="ARGININE BIOSYNTHESIS BIFUNCTIONAL PROTEIN ARGJ, MITOCHONDRIAL"/>
    <property type="match status" value="1"/>
</dbReference>
<protein>
    <recommendedName>
        <fullName evidence="9">Arginine biosynthesis bifunctional protein ArgJ</fullName>
    </recommendedName>
    <domain>
        <recommendedName>
            <fullName evidence="9">Glutamate N-acetyltransferase</fullName>
            <ecNumber evidence="9">2.3.1.35</ecNumber>
        </recommendedName>
        <alternativeName>
            <fullName evidence="9">Ornithine acetyltransferase</fullName>
            <shortName evidence="9">OATase</shortName>
        </alternativeName>
        <alternativeName>
            <fullName evidence="9">Ornithine transacetylase</fullName>
        </alternativeName>
    </domain>
    <domain>
        <recommendedName>
            <fullName evidence="9">Amino-acid acetyltransferase</fullName>
            <ecNumber evidence="9">2.3.1.1</ecNumber>
        </recommendedName>
        <alternativeName>
            <fullName evidence="9">N-acetylglutamate synthase</fullName>
            <shortName evidence="9">AGSase</shortName>
        </alternativeName>
    </domain>
    <component>
        <recommendedName>
            <fullName evidence="9">Arginine biosynthesis bifunctional protein ArgJ alpha chain</fullName>
        </recommendedName>
    </component>
    <component>
        <recommendedName>
            <fullName evidence="9">Arginine biosynthesis bifunctional protein ArgJ beta chain</fullName>
        </recommendedName>
    </component>
</protein>
<comment type="function">
    <text evidence="9">Catalyzes two activities which are involved in the cyclic version of arginine biosynthesis: the synthesis of N-acetylglutamate from glutamate and acetyl-CoA as the acetyl donor, and of ornithine by transacetylation between N(2)-acetylornithine and glutamate.</text>
</comment>
<organism evidence="10 11">
    <name type="scientific">Pseudomonas putida (strain GB-1)</name>
    <dbReference type="NCBI Taxonomy" id="76869"/>
    <lineage>
        <taxon>Bacteria</taxon>
        <taxon>Pseudomonadati</taxon>
        <taxon>Pseudomonadota</taxon>
        <taxon>Gammaproteobacteria</taxon>
        <taxon>Pseudomonadales</taxon>
        <taxon>Pseudomonadaceae</taxon>
        <taxon>Pseudomonas</taxon>
    </lineage>
</organism>
<dbReference type="SUPFAM" id="SSF56266">
    <property type="entry name" value="DmpA/ArgJ-like"/>
    <property type="match status" value="1"/>
</dbReference>
<keyword evidence="9" id="KW-0963">Cytoplasm</keyword>
<dbReference type="KEGG" id="ppg:PputGB1_4503"/>
<keyword evidence="6 9" id="KW-0068">Autocatalytic cleavage</keyword>
<dbReference type="HAMAP" id="MF_01106">
    <property type="entry name" value="ArgJ"/>
    <property type="match status" value="1"/>
</dbReference>
<keyword evidence="4 9" id="KW-0028">Amino-acid biosynthesis</keyword>
<feature type="chain" id="PRO_5023392808" description="Arginine biosynthesis bifunctional protein ArgJ beta chain" evidence="9">
    <location>
        <begin position="189"/>
        <end position="405"/>
    </location>
</feature>
<evidence type="ECO:0000256" key="4">
    <source>
        <dbReference type="ARBA" id="ARBA00022605"/>
    </source>
</evidence>
<dbReference type="Pfam" id="PF01960">
    <property type="entry name" value="ArgJ"/>
    <property type="match status" value="1"/>
</dbReference>
<accession>B0KFR7</accession>
<dbReference type="NCBIfam" id="NF003802">
    <property type="entry name" value="PRK05388.1"/>
    <property type="match status" value="1"/>
</dbReference>
<feature type="chain" id="PRO_5023392809" description="Arginine biosynthesis bifunctional protein ArgJ alpha chain" evidence="9">
    <location>
        <begin position="1"/>
        <end position="188"/>
    </location>
</feature>
<name>B0KFR7_PSEPG</name>
<evidence type="ECO:0000256" key="3">
    <source>
        <dbReference type="ARBA" id="ARBA00022571"/>
    </source>
</evidence>
<comment type="similarity">
    <text evidence="1 9">Belongs to the ArgJ family.</text>
</comment>
<dbReference type="InterPro" id="IPR016117">
    <property type="entry name" value="ArgJ-like_dom_sf"/>
</dbReference>
<feature type="binding site" evidence="9">
    <location>
        <position position="152"/>
    </location>
    <ligand>
        <name>substrate</name>
    </ligand>
</feature>
<evidence type="ECO:0000313" key="10">
    <source>
        <dbReference type="EMBL" id="ABZ00390.1"/>
    </source>
</evidence>
<dbReference type="EC" id="2.3.1.1" evidence="9"/>
<evidence type="ECO:0000256" key="5">
    <source>
        <dbReference type="ARBA" id="ARBA00022679"/>
    </source>
</evidence>
<feature type="site" description="Involved in the stabilization of negative charge on the oxyanion by the formation of the oxyanion hole" evidence="9">
    <location>
        <position position="115"/>
    </location>
</feature>
<feature type="binding site" evidence="9">
    <location>
        <position position="178"/>
    </location>
    <ligand>
        <name>substrate</name>
    </ligand>
</feature>
<sequence length="405" mass="42215">MAVGLGPLPTLHPVPGFELGIASAGIKRPGRKDVVVMRCAEGSSVAGVFTLNAFCAAPVILSKQRVQGTVRYLLTNTGNANAGTGAPGLAAAERTCAKLAELAGVPAESVLPFSTGVIGEPLPVEKIEGALQAALDNLSENHWAEAATGIMTTDTLPKGASRQFQHEGVTVTVTGISKGAGMIRPNMATMLGYIATDAKVAPAVLKDLMLDGANKSFNRITIDGDTSTNDCCMLIATGKANLPEVTEASGALFEALKKAVFEVCMEVAQAIVRDGEGATKFVTVQVNGGGNHQECLDVGYAVAHSPLIKTALFASDPNWGRILAAVGRAGVPELDVSLIDVYLDSVCIASKGGRSPSYTEAQGSAVMAQEEITIRIELGRGQCSETIWTTDLSHEYVKINAEYRT</sequence>
<keyword evidence="9" id="KW-0511">Multifunctional enzyme</keyword>
<feature type="site" description="Cleavage; by autolysis" evidence="9">
    <location>
        <begin position="188"/>
        <end position="189"/>
    </location>
</feature>
<comment type="pathway">
    <text evidence="9">Amino-acid biosynthesis; L-arginine biosynthesis; N(2)-acetyl-L-ornithine from L-glutamate: step 1/4.</text>
</comment>
<evidence type="ECO:0000256" key="2">
    <source>
        <dbReference type="ARBA" id="ARBA00011475"/>
    </source>
</evidence>
<dbReference type="PANTHER" id="PTHR23100">
    <property type="entry name" value="ARGININE BIOSYNTHESIS BIFUNCTIONAL PROTEIN ARGJ"/>
    <property type="match status" value="1"/>
</dbReference>
<dbReference type="Gene3D" id="3.60.70.12">
    <property type="entry name" value="L-amino peptidase D-ALA esterase/amidase"/>
    <property type="match status" value="1"/>
</dbReference>
<comment type="pathway">
    <text evidence="9">Amino-acid biosynthesis; L-arginine biosynthesis; L-ornithine and N-acetyl-L-glutamate from L-glutamate and N(2)-acetyl-L-ornithine (cyclic): step 1/1.</text>
</comment>
<gene>
    <name evidence="9" type="primary">argJ</name>
    <name evidence="10" type="ordered locus">PputGB1_4503</name>
</gene>
<feature type="binding site" evidence="9">
    <location>
        <position position="276"/>
    </location>
    <ligand>
        <name>substrate</name>
    </ligand>
</feature>
<dbReference type="HOGENOM" id="CLU_027172_1_0_6"/>
<evidence type="ECO:0000256" key="9">
    <source>
        <dbReference type="HAMAP-Rule" id="MF_01106"/>
    </source>
</evidence>
<comment type="subcellular location">
    <subcellularLocation>
        <location evidence="9">Cytoplasm</location>
    </subcellularLocation>
</comment>
<evidence type="ECO:0000256" key="1">
    <source>
        <dbReference type="ARBA" id="ARBA00006774"/>
    </source>
</evidence>
<dbReference type="InterPro" id="IPR042195">
    <property type="entry name" value="ArgJ_beta_C"/>
</dbReference>
<feature type="binding site" evidence="9">
    <location>
        <position position="405"/>
    </location>
    <ligand>
        <name>substrate</name>
    </ligand>
</feature>
<dbReference type="GO" id="GO:0006526">
    <property type="term" value="P:L-arginine biosynthetic process"/>
    <property type="evidence" value="ECO:0007669"/>
    <property type="project" value="UniProtKB-UniRule"/>
</dbReference>
<dbReference type="eggNOG" id="COG1364">
    <property type="taxonomic scope" value="Bacteria"/>
</dbReference>
<dbReference type="FunFam" id="3.10.20.340:FF:000001">
    <property type="entry name" value="Arginine biosynthesis bifunctional protein ArgJ, chloroplastic"/>
    <property type="match status" value="1"/>
</dbReference>
<dbReference type="Gene3D" id="3.10.20.340">
    <property type="entry name" value="ArgJ beta chain, C-terminal domain"/>
    <property type="match status" value="1"/>
</dbReference>
<dbReference type="EC" id="2.3.1.35" evidence="9"/>
<dbReference type="RefSeq" id="WP_012274050.1">
    <property type="nucleotide sequence ID" value="NC_010322.1"/>
</dbReference>
<keyword evidence="3 9" id="KW-0055">Arginine biosynthesis</keyword>
<keyword evidence="7 9" id="KW-0012">Acyltransferase</keyword>
<comment type="subunit">
    <text evidence="2 9">Heterotetramer of two alpha and two beta chains.</text>
</comment>
<dbReference type="UniPathway" id="UPA00068">
    <property type="reaction ID" value="UER00106"/>
</dbReference>
<comment type="catalytic activity">
    <reaction evidence="9">
        <text>L-glutamate + acetyl-CoA = N-acetyl-L-glutamate + CoA + H(+)</text>
        <dbReference type="Rhea" id="RHEA:24292"/>
        <dbReference type="ChEBI" id="CHEBI:15378"/>
        <dbReference type="ChEBI" id="CHEBI:29985"/>
        <dbReference type="ChEBI" id="CHEBI:44337"/>
        <dbReference type="ChEBI" id="CHEBI:57287"/>
        <dbReference type="ChEBI" id="CHEBI:57288"/>
        <dbReference type="EC" id="2.3.1.1"/>
    </reaction>
</comment>
<proteinExistence type="inferred from homology"/>
<evidence type="ECO:0000256" key="8">
    <source>
        <dbReference type="ARBA" id="ARBA00049439"/>
    </source>
</evidence>
<dbReference type="Proteomes" id="UP000002157">
    <property type="component" value="Chromosome"/>
</dbReference>
<evidence type="ECO:0000256" key="6">
    <source>
        <dbReference type="ARBA" id="ARBA00022813"/>
    </source>
</evidence>
<dbReference type="MEROPS" id="T05.001"/>
<dbReference type="CDD" id="cd02152">
    <property type="entry name" value="OAT"/>
    <property type="match status" value="1"/>
</dbReference>
<evidence type="ECO:0000256" key="7">
    <source>
        <dbReference type="ARBA" id="ARBA00023315"/>
    </source>
</evidence>
<dbReference type="GO" id="GO:0004358">
    <property type="term" value="F:L-glutamate N-acetyltransferase activity, acting on acetyl-L-ornithine as donor"/>
    <property type="evidence" value="ECO:0007669"/>
    <property type="project" value="UniProtKB-UniRule"/>
</dbReference>
<feature type="active site" description="Nucleophile" evidence="9">
    <location>
        <position position="189"/>
    </location>
</feature>
<evidence type="ECO:0000313" key="11">
    <source>
        <dbReference type="Proteomes" id="UP000002157"/>
    </source>
</evidence>
<dbReference type="FunFam" id="3.60.70.12:FF:000001">
    <property type="entry name" value="Arginine biosynthesis bifunctional protein ArgJ, chloroplastic"/>
    <property type="match status" value="1"/>
</dbReference>
<dbReference type="GO" id="GO:0004042">
    <property type="term" value="F:L-glutamate N-acetyltransferase activity"/>
    <property type="evidence" value="ECO:0007669"/>
    <property type="project" value="UniProtKB-UniRule"/>
</dbReference>
<dbReference type="GO" id="GO:0006592">
    <property type="term" value="P:ornithine biosynthetic process"/>
    <property type="evidence" value="ECO:0007669"/>
    <property type="project" value="TreeGrafter"/>
</dbReference>
<dbReference type="EMBL" id="CP000926">
    <property type="protein sequence ID" value="ABZ00390.1"/>
    <property type="molecule type" value="Genomic_DNA"/>
</dbReference>
<dbReference type="NCBIfam" id="TIGR00120">
    <property type="entry name" value="ArgJ"/>
    <property type="match status" value="1"/>
</dbReference>
<dbReference type="GO" id="GO:0005737">
    <property type="term" value="C:cytoplasm"/>
    <property type="evidence" value="ECO:0007669"/>
    <property type="project" value="UniProtKB-SubCell"/>
</dbReference>
<dbReference type="InterPro" id="IPR002813">
    <property type="entry name" value="Arg_biosynth_ArgJ"/>
</dbReference>
<reference evidence="10 11" key="1">
    <citation type="submission" date="2008-01" db="EMBL/GenBank/DDBJ databases">
        <title>Complete sequence of Pseudomonas putida GB-1.</title>
        <authorList>
            <consortium name="US DOE Joint Genome Institute"/>
            <person name="Copeland A."/>
            <person name="Lucas S."/>
            <person name="Lapidus A."/>
            <person name="Barry K."/>
            <person name="Glavina del Rio T."/>
            <person name="Dalin E."/>
            <person name="Tice H."/>
            <person name="Pitluck S."/>
            <person name="Bruce D."/>
            <person name="Goodwin L."/>
            <person name="Chertkov O."/>
            <person name="Brettin T."/>
            <person name="Detter J.C."/>
            <person name="Han C."/>
            <person name="Kuske C.R."/>
            <person name="Schmutz J."/>
            <person name="Larimer F."/>
            <person name="Land M."/>
            <person name="Hauser L."/>
            <person name="Kyrpides N."/>
            <person name="Kim E."/>
            <person name="McCarthy J.K."/>
            <person name="Richardson P."/>
        </authorList>
    </citation>
    <scope>NUCLEOTIDE SEQUENCE [LARGE SCALE GENOMIC DNA]</scope>
    <source>
        <strain evidence="10 11">GB-1</strain>
    </source>
</reference>